<sequence length="267" mass="29983">MRPIFFCKMEGTGNNFLIIDNRHNYLGEEVKPAEMPEFVKRLANCSLGAGADGVIIVERSGEYPFAMHYYNQDGSEADICLNGARCLVSYAHRLGLIREKGKFISASGPIGFYHKGETISIEVTPPLDIKLNFTFTIKKKKLRANYLKLGVPHCVIFVDSFEKIDIKELGQAIRNHRQFKPDGVNVNFVKTEKDHLFVRTYERGVEDETLSCGSGVVASAYIATKLFMTEPPVTCRTRGGDLTVDIKEKLYLEGPANVIYDGVYYYG</sequence>
<organism evidence="5 6">
    <name type="scientific">candidate division WOR-3 bacterium 4484_100</name>
    <dbReference type="NCBI Taxonomy" id="1936077"/>
    <lineage>
        <taxon>Bacteria</taxon>
        <taxon>Bacteria division WOR-3</taxon>
    </lineage>
</organism>
<dbReference type="EMBL" id="MUKB01000056">
    <property type="protein sequence ID" value="OPX17968.1"/>
    <property type="molecule type" value="Genomic_DNA"/>
</dbReference>
<accession>A0A1V4QF43</accession>
<dbReference type="Proteomes" id="UP000191663">
    <property type="component" value="Unassembled WGS sequence"/>
</dbReference>
<feature type="binding site" evidence="3">
    <location>
        <position position="71"/>
    </location>
    <ligand>
        <name>substrate</name>
    </ligand>
</feature>
<evidence type="ECO:0000256" key="3">
    <source>
        <dbReference type="HAMAP-Rule" id="MF_00197"/>
    </source>
</evidence>
<gene>
    <name evidence="3" type="primary">dapF</name>
    <name evidence="5" type="ORF">BXT86_03700</name>
</gene>
<evidence type="ECO:0000256" key="1">
    <source>
        <dbReference type="ARBA" id="ARBA00010219"/>
    </source>
</evidence>
<keyword evidence="3" id="KW-0457">Lysine biosynthesis</keyword>
<comment type="pathway">
    <text evidence="3">Amino-acid biosynthesis; L-lysine biosynthesis via DAP pathway; DL-2,6-diaminopimelate from LL-2,6-diaminopimelate: step 1/1.</text>
</comment>
<dbReference type="PANTHER" id="PTHR31689:SF0">
    <property type="entry name" value="DIAMINOPIMELATE EPIMERASE"/>
    <property type="match status" value="1"/>
</dbReference>
<reference evidence="6" key="1">
    <citation type="submission" date="2017-01" db="EMBL/GenBank/DDBJ databases">
        <title>Novel pathways for hydrocarbon cycling and metabolic interdependencies in hydrothermal sediment communities.</title>
        <authorList>
            <person name="Dombrowski N."/>
            <person name="Seitz K."/>
            <person name="Teske A."/>
            <person name="Baker B."/>
        </authorList>
    </citation>
    <scope>NUCLEOTIDE SEQUENCE [LARGE SCALE GENOMIC DNA]</scope>
</reference>
<protein>
    <recommendedName>
        <fullName evidence="3 4">Diaminopimelate epimerase</fullName>
        <shortName evidence="3">DAP epimerase</shortName>
        <ecNumber evidence="3 4">5.1.1.7</ecNumber>
    </recommendedName>
    <alternativeName>
        <fullName evidence="3">PLP-independent amino acid racemase</fullName>
    </alternativeName>
</protein>
<feature type="site" description="Could be important to modulate the pK values of the two catalytic cysteine residues" evidence="3">
    <location>
        <position position="153"/>
    </location>
</feature>
<dbReference type="GO" id="GO:0005829">
    <property type="term" value="C:cytosol"/>
    <property type="evidence" value="ECO:0007669"/>
    <property type="project" value="TreeGrafter"/>
</dbReference>
<feature type="site" description="Could be important to modulate the pK values of the two catalytic cysteine residues" evidence="3">
    <location>
        <position position="202"/>
    </location>
</feature>
<comment type="subunit">
    <text evidence="3">Homodimer.</text>
</comment>
<comment type="subcellular location">
    <subcellularLocation>
        <location evidence="3">Cytoplasm</location>
    </subcellularLocation>
</comment>
<comment type="similarity">
    <text evidence="1 3">Belongs to the diaminopimelate epimerase family.</text>
</comment>
<dbReference type="NCBIfam" id="TIGR00652">
    <property type="entry name" value="DapF"/>
    <property type="match status" value="1"/>
</dbReference>
<feature type="active site" description="Proton donor" evidence="3">
    <location>
        <position position="80"/>
    </location>
</feature>
<comment type="caution">
    <text evidence="3">Lacks conserved residue(s) required for the propagation of feature annotation.</text>
</comment>
<dbReference type="GO" id="GO:0008837">
    <property type="term" value="F:diaminopimelate epimerase activity"/>
    <property type="evidence" value="ECO:0007669"/>
    <property type="project" value="UniProtKB-UniRule"/>
</dbReference>
<evidence type="ECO:0000256" key="4">
    <source>
        <dbReference type="NCBIfam" id="TIGR00652"/>
    </source>
</evidence>
<keyword evidence="2 3" id="KW-0413">Isomerase</keyword>
<evidence type="ECO:0000313" key="5">
    <source>
        <dbReference type="EMBL" id="OPX17968.1"/>
    </source>
</evidence>
<dbReference type="GO" id="GO:0009089">
    <property type="term" value="P:lysine biosynthetic process via diaminopimelate"/>
    <property type="evidence" value="ECO:0007669"/>
    <property type="project" value="UniProtKB-UniRule"/>
</dbReference>
<evidence type="ECO:0000256" key="2">
    <source>
        <dbReference type="ARBA" id="ARBA00023235"/>
    </source>
</evidence>
<dbReference type="UniPathway" id="UPA00034">
    <property type="reaction ID" value="UER00025"/>
</dbReference>
<dbReference type="AlphaFoldDB" id="A0A1V4QF43"/>
<dbReference type="Pfam" id="PF01678">
    <property type="entry name" value="DAP_epimerase"/>
    <property type="match status" value="2"/>
</dbReference>
<keyword evidence="3" id="KW-0028">Amino-acid biosynthesis</keyword>
<feature type="binding site" evidence="3">
    <location>
        <begin position="213"/>
        <end position="214"/>
    </location>
    <ligand>
        <name>substrate</name>
    </ligand>
</feature>
<comment type="catalytic activity">
    <reaction evidence="3">
        <text>(2S,6S)-2,6-diaminopimelate = meso-2,6-diaminopimelate</text>
        <dbReference type="Rhea" id="RHEA:15393"/>
        <dbReference type="ChEBI" id="CHEBI:57609"/>
        <dbReference type="ChEBI" id="CHEBI:57791"/>
        <dbReference type="EC" id="5.1.1.7"/>
    </reaction>
</comment>
<dbReference type="HAMAP" id="MF_00197">
    <property type="entry name" value="DAP_epimerase"/>
    <property type="match status" value="1"/>
</dbReference>
<proteinExistence type="inferred from homology"/>
<dbReference type="SUPFAM" id="SSF54506">
    <property type="entry name" value="Diaminopimelate epimerase-like"/>
    <property type="match status" value="2"/>
</dbReference>
<dbReference type="EC" id="5.1.1.7" evidence="3 4"/>
<evidence type="ECO:0000313" key="6">
    <source>
        <dbReference type="Proteomes" id="UP000191663"/>
    </source>
</evidence>
<feature type="binding site" evidence="3">
    <location>
        <position position="185"/>
    </location>
    <ligand>
        <name>substrate</name>
    </ligand>
</feature>
<dbReference type="InterPro" id="IPR001653">
    <property type="entry name" value="DAP_epimerase_DapF"/>
</dbReference>
<feature type="active site" description="Proton acceptor" evidence="3">
    <location>
        <position position="212"/>
    </location>
</feature>
<name>A0A1V4QF43_UNCW3</name>
<dbReference type="Gene3D" id="3.10.310.10">
    <property type="entry name" value="Diaminopimelate Epimerase, Chain A, domain 1"/>
    <property type="match status" value="2"/>
</dbReference>
<dbReference type="PANTHER" id="PTHR31689">
    <property type="entry name" value="DIAMINOPIMELATE EPIMERASE, CHLOROPLASTIC"/>
    <property type="match status" value="1"/>
</dbReference>
<feature type="binding site" evidence="3">
    <location>
        <begin position="202"/>
        <end position="203"/>
    </location>
    <ligand>
        <name>substrate</name>
    </ligand>
</feature>
<comment type="function">
    <text evidence="3">Catalyzes the stereoinversion of LL-2,6-diaminopimelate (L,L-DAP) to meso-diaminopimelate (meso-DAP), a precursor of L-lysine and an essential component of the bacterial peptidoglycan.</text>
</comment>
<keyword evidence="3" id="KW-0963">Cytoplasm</keyword>
<feature type="binding site" evidence="3">
    <location>
        <position position="14"/>
    </location>
    <ligand>
        <name>substrate</name>
    </ligand>
</feature>
<comment type="caution">
    <text evidence="5">The sequence shown here is derived from an EMBL/GenBank/DDBJ whole genome shotgun (WGS) entry which is preliminary data.</text>
</comment>